<evidence type="ECO:0000259" key="10">
    <source>
        <dbReference type="Pfam" id="PF07568"/>
    </source>
</evidence>
<dbReference type="InterPro" id="IPR003594">
    <property type="entry name" value="HATPase_dom"/>
</dbReference>
<evidence type="ECO:0000313" key="11">
    <source>
        <dbReference type="EMBL" id="ADN37450.1"/>
    </source>
</evidence>
<feature type="domain" description="Histidine kinase/HSP90-like ATPase" evidence="9">
    <location>
        <begin position="188"/>
        <end position="281"/>
    </location>
</feature>
<evidence type="ECO:0000256" key="1">
    <source>
        <dbReference type="ARBA" id="ARBA00000085"/>
    </source>
</evidence>
<gene>
    <name evidence="11" type="ordered locus">Mpet_2707</name>
</gene>
<comment type="catalytic activity">
    <reaction evidence="1">
        <text>ATP + protein L-histidine = ADP + protein N-phospho-L-histidine.</text>
        <dbReference type="EC" id="2.7.13.3"/>
    </reaction>
</comment>
<evidence type="ECO:0000256" key="2">
    <source>
        <dbReference type="ARBA" id="ARBA00012438"/>
    </source>
</evidence>
<dbReference type="PANTHER" id="PTHR41523:SF8">
    <property type="entry name" value="ETHYLENE RESPONSE SENSOR PROTEIN"/>
    <property type="match status" value="1"/>
</dbReference>
<proteinExistence type="predicted"/>
<dbReference type="Proteomes" id="UP000006565">
    <property type="component" value="Chromosome"/>
</dbReference>
<dbReference type="Gene3D" id="3.30.565.10">
    <property type="entry name" value="Histidine kinase-like ATPase, C-terminal domain"/>
    <property type="match status" value="1"/>
</dbReference>
<evidence type="ECO:0000256" key="5">
    <source>
        <dbReference type="ARBA" id="ARBA00022741"/>
    </source>
</evidence>
<reference evidence="11 12" key="1">
    <citation type="journal article" date="2010" name="Stand. Genomic Sci.">
        <title>Complete genome sequence of Methanoplanus petrolearius type strain (SEBR 4847).</title>
        <authorList>
            <person name="Brambilla E."/>
            <person name="Djao O.D."/>
            <person name="Daligault H."/>
            <person name="Lapidus A."/>
            <person name="Lucas S."/>
            <person name="Hammon N."/>
            <person name="Nolan M."/>
            <person name="Tice H."/>
            <person name="Cheng J.F."/>
            <person name="Han C."/>
            <person name="Tapia R."/>
            <person name="Goodwin L."/>
            <person name="Pitluck S."/>
            <person name="Liolios K."/>
            <person name="Ivanova N."/>
            <person name="Mavromatis K."/>
            <person name="Mikhailova N."/>
            <person name="Pati A."/>
            <person name="Chen A."/>
            <person name="Palaniappan K."/>
            <person name="Land M."/>
            <person name="Hauser L."/>
            <person name="Chang Y.J."/>
            <person name="Jeffries C.D."/>
            <person name="Rohde M."/>
            <person name="Spring S."/>
            <person name="Sikorski J."/>
            <person name="Goker M."/>
            <person name="Woyke T."/>
            <person name="Bristow J."/>
            <person name="Eisen J.A."/>
            <person name="Markowitz V."/>
            <person name="Hugenholtz P."/>
            <person name="Kyrpides N.C."/>
            <person name="Klenk H.P."/>
        </authorList>
    </citation>
    <scope>NUCLEOTIDE SEQUENCE [LARGE SCALE GENOMIC DNA]</scope>
    <source>
        <strain evidence="12">DSM 11571 / OCM 486 / SEBR 4847</strain>
    </source>
</reference>
<keyword evidence="12" id="KW-1185">Reference proteome</keyword>
<dbReference type="EMBL" id="CP002117">
    <property type="protein sequence ID" value="ADN37450.1"/>
    <property type="molecule type" value="Genomic_DNA"/>
</dbReference>
<evidence type="ECO:0000256" key="4">
    <source>
        <dbReference type="ARBA" id="ARBA00022679"/>
    </source>
</evidence>
<evidence type="ECO:0000256" key="8">
    <source>
        <dbReference type="SAM" id="Phobius"/>
    </source>
</evidence>
<dbReference type="Pfam" id="PF02518">
    <property type="entry name" value="HATPase_c"/>
    <property type="match status" value="1"/>
</dbReference>
<organism evidence="11 12">
    <name type="scientific">Methanolacinia petrolearia (strain DSM 11571 / OCM 486 / SEBR 4847)</name>
    <name type="common">Methanoplanus petrolearius</name>
    <dbReference type="NCBI Taxonomy" id="679926"/>
    <lineage>
        <taxon>Archaea</taxon>
        <taxon>Methanobacteriati</taxon>
        <taxon>Methanobacteriota</taxon>
        <taxon>Stenosarchaea group</taxon>
        <taxon>Methanomicrobia</taxon>
        <taxon>Methanomicrobiales</taxon>
        <taxon>Methanomicrobiaceae</taxon>
        <taxon>Methanolacinia</taxon>
    </lineage>
</organism>
<keyword evidence="6 11" id="KW-0418">Kinase</keyword>
<dbReference type="GO" id="GO:0004673">
    <property type="term" value="F:protein histidine kinase activity"/>
    <property type="evidence" value="ECO:0007669"/>
    <property type="project" value="UniProtKB-EC"/>
</dbReference>
<evidence type="ECO:0000256" key="6">
    <source>
        <dbReference type="ARBA" id="ARBA00022777"/>
    </source>
</evidence>
<dbReference type="PANTHER" id="PTHR41523">
    <property type="entry name" value="TWO-COMPONENT SYSTEM SENSOR PROTEIN"/>
    <property type="match status" value="1"/>
</dbReference>
<dbReference type="PROSITE" id="PS51257">
    <property type="entry name" value="PROKAR_LIPOPROTEIN"/>
    <property type="match status" value="1"/>
</dbReference>
<keyword evidence="8" id="KW-0812">Transmembrane</keyword>
<keyword evidence="8" id="KW-1133">Transmembrane helix</keyword>
<evidence type="ECO:0000256" key="7">
    <source>
        <dbReference type="ARBA" id="ARBA00022840"/>
    </source>
</evidence>
<keyword evidence="7" id="KW-0067">ATP-binding</keyword>
<dbReference type="OrthoDB" id="135748at2157"/>
<dbReference type="eggNOG" id="arCOG02335">
    <property type="taxonomic scope" value="Archaea"/>
</dbReference>
<dbReference type="RefSeq" id="WP_013330623.1">
    <property type="nucleotide sequence ID" value="NC_014507.1"/>
</dbReference>
<keyword evidence="3" id="KW-0597">Phosphoprotein</keyword>
<dbReference type="AlphaFoldDB" id="E1RGD6"/>
<keyword evidence="4" id="KW-0808">Transferase</keyword>
<dbReference type="InterPro" id="IPR011495">
    <property type="entry name" value="Sig_transdc_His_kin_sub2_dim/P"/>
</dbReference>
<keyword evidence="8" id="KW-0472">Membrane</keyword>
<keyword evidence="5" id="KW-0547">Nucleotide-binding</keyword>
<feature type="transmembrane region" description="Helical" evidence="8">
    <location>
        <begin position="47"/>
        <end position="68"/>
    </location>
</feature>
<name>E1RGD6_METP4</name>
<protein>
    <recommendedName>
        <fullName evidence="2">histidine kinase</fullName>
        <ecNumber evidence="2">2.7.13.3</ecNumber>
    </recommendedName>
</protein>
<evidence type="ECO:0000259" key="9">
    <source>
        <dbReference type="Pfam" id="PF02518"/>
    </source>
</evidence>
<dbReference type="InterPro" id="IPR036890">
    <property type="entry name" value="HATPase_C_sf"/>
</dbReference>
<feature type="domain" description="Signal transduction histidine kinase subgroup 2 dimerisation and phosphoacceptor" evidence="10">
    <location>
        <begin position="90"/>
        <end position="165"/>
    </location>
</feature>
<evidence type="ECO:0000313" key="12">
    <source>
        <dbReference type="Proteomes" id="UP000006565"/>
    </source>
</evidence>
<dbReference type="HOGENOM" id="CLU_968427_0_0_2"/>
<dbReference type="GO" id="GO:0005524">
    <property type="term" value="F:ATP binding"/>
    <property type="evidence" value="ECO:0007669"/>
    <property type="project" value="UniProtKB-KW"/>
</dbReference>
<accession>E1RGD6</accession>
<dbReference type="KEGG" id="mpi:Mpet_2707"/>
<dbReference type="SUPFAM" id="SSF55874">
    <property type="entry name" value="ATPase domain of HSP90 chaperone/DNA topoisomerase II/histidine kinase"/>
    <property type="match status" value="1"/>
</dbReference>
<dbReference type="Pfam" id="PF07568">
    <property type="entry name" value="HisKA_2"/>
    <property type="match status" value="1"/>
</dbReference>
<evidence type="ECO:0000256" key="3">
    <source>
        <dbReference type="ARBA" id="ARBA00022553"/>
    </source>
</evidence>
<dbReference type="STRING" id="679926.Mpet_2707"/>
<sequence precursor="true">MTTKRHLLTVLLFIAIFAGCVLPGESMASLYSDQSSSGISPLNDYTAVGTILVLSFTMVLFITFFYSGRLKTSQNLLKKLCEEREAFSTEVAERLNNTFAVISSLVSMQILNSNEEETKQKLNEINNRIMAISLVHQNLLHSKGVSKVNVRDAFTGLGEQLVQTYFLAGDIDYNLKGDECYIGMAQAVPLGIVMNEIVSNSLKFAFVDRASGEICVEYKCEKGTFELCVSDDGVGIPKHLLHGRCESLGFNLIHDIVSMQLKGSADLQSESGTKWIIHFPAECGLDI</sequence>
<dbReference type="GeneID" id="9745202"/>
<dbReference type="EC" id="2.7.13.3" evidence="2"/>